<comment type="subcellular location">
    <subcellularLocation>
        <location evidence="1">Nucleus</location>
    </subcellularLocation>
</comment>
<dbReference type="STRING" id="348802.A0A0D2EA90"/>
<dbReference type="Pfam" id="PF00096">
    <property type="entry name" value="zf-C2H2"/>
    <property type="match status" value="2"/>
</dbReference>
<keyword evidence="5" id="KW-0862">Zinc</keyword>
<dbReference type="PROSITE" id="PS00028">
    <property type="entry name" value="ZINC_FINGER_C2H2_1"/>
    <property type="match status" value="2"/>
</dbReference>
<dbReference type="GO" id="GO:0000978">
    <property type="term" value="F:RNA polymerase II cis-regulatory region sequence-specific DNA binding"/>
    <property type="evidence" value="ECO:0007669"/>
    <property type="project" value="InterPro"/>
</dbReference>
<evidence type="ECO:0000259" key="9">
    <source>
        <dbReference type="PROSITE" id="PS50157"/>
    </source>
</evidence>
<dbReference type="PANTHER" id="PTHR40626">
    <property type="entry name" value="MIP31509P"/>
    <property type="match status" value="1"/>
</dbReference>
<keyword evidence="6" id="KW-0539">Nucleus</keyword>
<protein>
    <recommendedName>
        <fullName evidence="9">C2H2-type domain-containing protein</fullName>
    </recommendedName>
</protein>
<feature type="region of interest" description="Disordered" evidence="8">
    <location>
        <begin position="545"/>
        <end position="583"/>
    </location>
</feature>
<dbReference type="RefSeq" id="XP_013312139.1">
    <property type="nucleotide sequence ID" value="XM_013456685.1"/>
</dbReference>
<feature type="domain" description="C2H2-type" evidence="9">
    <location>
        <begin position="41"/>
        <end position="68"/>
    </location>
</feature>
<evidence type="ECO:0000256" key="4">
    <source>
        <dbReference type="ARBA" id="ARBA00022771"/>
    </source>
</evidence>
<feature type="compositionally biased region" description="Polar residues" evidence="8">
    <location>
        <begin position="79"/>
        <end position="92"/>
    </location>
</feature>
<dbReference type="AlphaFoldDB" id="A0A0D2EA90"/>
<dbReference type="HOGENOM" id="CLU_009001_1_0_1"/>
<evidence type="ECO:0000256" key="1">
    <source>
        <dbReference type="ARBA" id="ARBA00004123"/>
    </source>
</evidence>
<dbReference type="PANTHER" id="PTHR40626:SF11">
    <property type="entry name" value="ZINC FINGER PROTEIN YPR022C"/>
    <property type="match status" value="1"/>
</dbReference>
<dbReference type="CDD" id="cd12148">
    <property type="entry name" value="fungal_TF_MHR"/>
    <property type="match status" value="1"/>
</dbReference>
<sequence>MAEEMPEIAGRARQCPYCSREFVKADHYHRHIRSHTKEKPFRCNICRKAYPRHDTLLRHTRTHQKASQRKARTKEDVSSSDGLQVASANSPAESCPPAPYTFLPSYAAVPPGMEKPSSPTSGSLKQTTQTNSYDKSEINVVPFSVALQRALFPDQPMSTTMGFQGTTSNNYGSDTFRDVAGQGIPSVSATGTTEGTFTSYTGDVYSPLHTEAFASQSEGLNPVNWLLGDDFDLTAFDFVENGLTLEDNRTFTHQTEELGQDNRPTSNAHTLPRLLDLRPIWYTQIRSIDTEYGASSGSVTPNNAGNPVGDSIDEVYRMNMAKRLRLPLRDEPLPSIDFLNLCIHLFFTRFNVTLPIIHSPTFRPTKDNALLVLSICSAGSLSLGSDMADKAGSMLFERVNKAVLAAPWERNHSHRPEQVRNMIKTAMIGQTFALLSGNPFHLMTAAAYLGSLITLARHSRLFHDAPAISIDEDLSPEALDATWRRWARDEELKRIALVLFIHDAEISALFHHDPILRHNATFIPTASSAELFSAPTAVAWASKYKGKQAERPRQTGQAVQPPDNPCSRKSSQPYSSNISWSSSSAIPTGQDHMLNVYTRLSGVAASIFECRHLGSLSSEQAKRFESDLITWYTSVPAPFRELGNTSMQPETPFSMLPLWHYTFMTLTTALETLELAIGRDGAAMAPSTGEYALSWISSPDSKRCLLHALLLQNLVASVNMGSFFPIHTARILFSAAVCWYCYMLYLPYTSASDHAWVLSGLSELSLETLPEIKLLREGAFISTVGSCNDTISDFKRILIANPAEMKASTLCVLEGILRRLGTGGISKVFADIVQVFISGEMDKVTVDAGATRDNV</sequence>
<dbReference type="GO" id="GO:0005634">
    <property type="term" value="C:nucleus"/>
    <property type="evidence" value="ECO:0007669"/>
    <property type="project" value="UniProtKB-SubCell"/>
</dbReference>
<evidence type="ECO:0000256" key="6">
    <source>
        <dbReference type="ARBA" id="ARBA00023242"/>
    </source>
</evidence>
<dbReference type="SUPFAM" id="SSF57667">
    <property type="entry name" value="beta-beta-alpha zinc fingers"/>
    <property type="match status" value="1"/>
</dbReference>
<keyword evidence="4 7" id="KW-0863">Zinc-finger</keyword>
<dbReference type="SMART" id="SM00355">
    <property type="entry name" value="ZnF_C2H2"/>
    <property type="match status" value="2"/>
</dbReference>
<dbReference type="GO" id="GO:0000785">
    <property type="term" value="C:chromatin"/>
    <property type="evidence" value="ECO:0007669"/>
    <property type="project" value="TreeGrafter"/>
</dbReference>
<keyword evidence="3" id="KW-0677">Repeat</keyword>
<dbReference type="InterPro" id="IPR051059">
    <property type="entry name" value="VerF-like"/>
</dbReference>
<evidence type="ECO:0000256" key="7">
    <source>
        <dbReference type="PROSITE-ProRule" id="PRU00042"/>
    </source>
</evidence>
<evidence type="ECO:0000256" key="8">
    <source>
        <dbReference type="SAM" id="MobiDB-lite"/>
    </source>
</evidence>
<evidence type="ECO:0000313" key="11">
    <source>
        <dbReference type="Proteomes" id="UP000054342"/>
    </source>
</evidence>
<accession>A0A0D2EA90</accession>
<feature type="compositionally biased region" description="Basic residues" evidence="8">
    <location>
        <begin position="58"/>
        <end position="72"/>
    </location>
</feature>
<dbReference type="Gene3D" id="3.30.160.60">
    <property type="entry name" value="Classic Zinc Finger"/>
    <property type="match status" value="2"/>
</dbReference>
<dbReference type="GO" id="GO:0000981">
    <property type="term" value="F:DNA-binding transcription factor activity, RNA polymerase II-specific"/>
    <property type="evidence" value="ECO:0007669"/>
    <property type="project" value="InterPro"/>
</dbReference>
<dbReference type="InterPro" id="IPR036236">
    <property type="entry name" value="Znf_C2H2_sf"/>
</dbReference>
<dbReference type="FunFam" id="3.30.160.60:FF:000870">
    <property type="entry name" value="zinc finger protein 197 isoform X1"/>
    <property type="match status" value="1"/>
</dbReference>
<keyword evidence="11" id="KW-1185">Reference proteome</keyword>
<organism evidence="10 11">
    <name type="scientific">Exophiala xenobiotica</name>
    <dbReference type="NCBI Taxonomy" id="348802"/>
    <lineage>
        <taxon>Eukaryota</taxon>
        <taxon>Fungi</taxon>
        <taxon>Dikarya</taxon>
        <taxon>Ascomycota</taxon>
        <taxon>Pezizomycotina</taxon>
        <taxon>Eurotiomycetes</taxon>
        <taxon>Chaetothyriomycetidae</taxon>
        <taxon>Chaetothyriales</taxon>
        <taxon>Herpotrichiellaceae</taxon>
        <taxon>Exophiala</taxon>
    </lineage>
</organism>
<evidence type="ECO:0000256" key="3">
    <source>
        <dbReference type="ARBA" id="ARBA00022737"/>
    </source>
</evidence>
<name>A0A0D2EA90_9EURO</name>
<dbReference type="GO" id="GO:0006351">
    <property type="term" value="P:DNA-templated transcription"/>
    <property type="evidence" value="ECO:0007669"/>
    <property type="project" value="InterPro"/>
</dbReference>
<feature type="region of interest" description="Disordered" evidence="8">
    <location>
        <begin position="111"/>
        <end position="133"/>
    </location>
</feature>
<proteinExistence type="predicted"/>
<keyword evidence="2" id="KW-0479">Metal-binding</keyword>
<feature type="compositionally biased region" description="Low complexity" evidence="8">
    <location>
        <begin position="570"/>
        <end position="583"/>
    </location>
</feature>
<dbReference type="PROSITE" id="PS50157">
    <property type="entry name" value="ZINC_FINGER_C2H2_2"/>
    <property type="match status" value="2"/>
</dbReference>
<gene>
    <name evidence="10" type="ORF">PV05_10265</name>
</gene>
<evidence type="ECO:0000256" key="2">
    <source>
        <dbReference type="ARBA" id="ARBA00022723"/>
    </source>
</evidence>
<dbReference type="GO" id="GO:0008270">
    <property type="term" value="F:zinc ion binding"/>
    <property type="evidence" value="ECO:0007669"/>
    <property type="project" value="UniProtKB-KW"/>
</dbReference>
<dbReference type="EMBL" id="KN847322">
    <property type="protein sequence ID" value="KIW51555.1"/>
    <property type="molecule type" value="Genomic_DNA"/>
</dbReference>
<dbReference type="GeneID" id="25332173"/>
<feature type="compositionally biased region" description="Polar residues" evidence="8">
    <location>
        <begin position="117"/>
        <end position="133"/>
    </location>
</feature>
<feature type="region of interest" description="Disordered" evidence="8">
    <location>
        <begin position="55"/>
        <end position="94"/>
    </location>
</feature>
<dbReference type="OrthoDB" id="10018191at2759"/>
<evidence type="ECO:0000313" key="10">
    <source>
        <dbReference type="EMBL" id="KIW51555.1"/>
    </source>
</evidence>
<reference evidence="10 11" key="1">
    <citation type="submission" date="2015-01" db="EMBL/GenBank/DDBJ databases">
        <title>The Genome Sequence of Exophiala xenobiotica CBS118157.</title>
        <authorList>
            <consortium name="The Broad Institute Genomics Platform"/>
            <person name="Cuomo C."/>
            <person name="de Hoog S."/>
            <person name="Gorbushina A."/>
            <person name="Stielow B."/>
            <person name="Teixiera M."/>
            <person name="Abouelleil A."/>
            <person name="Chapman S.B."/>
            <person name="Priest M."/>
            <person name="Young S.K."/>
            <person name="Wortman J."/>
            <person name="Nusbaum C."/>
            <person name="Birren B."/>
        </authorList>
    </citation>
    <scope>NUCLEOTIDE SEQUENCE [LARGE SCALE GENOMIC DNA]</scope>
    <source>
        <strain evidence="10 11">CBS 118157</strain>
    </source>
</reference>
<dbReference type="Proteomes" id="UP000054342">
    <property type="component" value="Unassembled WGS sequence"/>
</dbReference>
<dbReference type="InterPro" id="IPR013087">
    <property type="entry name" value="Znf_C2H2_type"/>
</dbReference>
<dbReference type="Pfam" id="PF04082">
    <property type="entry name" value="Fungal_trans"/>
    <property type="match status" value="1"/>
</dbReference>
<dbReference type="InterPro" id="IPR007219">
    <property type="entry name" value="XnlR_reg_dom"/>
</dbReference>
<feature type="domain" description="C2H2-type" evidence="9">
    <location>
        <begin position="13"/>
        <end position="40"/>
    </location>
</feature>
<evidence type="ECO:0000256" key="5">
    <source>
        <dbReference type="ARBA" id="ARBA00022833"/>
    </source>
</evidence>